<evidence type="ECO:0000256" key="2">
    <source>
        <dbReference type="SAM" id="SignalP"/>
    </source>
</evidence>
<gene>
    <name evidence="3" type="ORF">SAMN02745124_00120</name>
</gene>
<protein>
    <recommendedName>
        <fullName evidence="1">Dipeptidase</fullName>
        <ecNumber evidence="1">3.4.-.-</ecNumber>
    </recommendedName>
</protein>
<reference evidence="3 4" key="1">
    <citation type="submission" date="2016-11" db="EMBL/GenBank/DDBJ databases">
        <authorList>
            <person name="Jaros S."/>
            <person name="Januszkiewicz K."/>
            <person name="Wedrychowicz H."/>
        </authorList>
    </citation>
    <scope>NUCLEOTIDE SEQUENCE [LARGE SCALE GENOMIC DNA]</scope>
    <source>
        <strain evidence="3 4">DSM 9705</strain>
    </source>
</reference>
<dbReference type="OrthoDB" id="5147328at2"/>
<sequence length="579" mass="64412">MKKHVVFPAVVLLTLALSTPAFNCTTTLTGKDASADGSVMVSHTDDGLGDPRVVFVPAMDHPEGALRPVFYESAAMGYLPEWGGSQTHRLVTDGRGPGYRNPDEPASVPLGFIPQVSHTFAYIDANYGIMNEHQVSIGECTDKAKVHPLPEPGKRIFYSAELSRVALERSTTAREAIAVMGRLIDTYGYYGTGETLLVADPNEGWVFEMAGYDLNGTDGVWVAQRVPDNGFFVAANQFRIREIREGADDMIFSANIFDAARTNGWWRPEDGPLDWARVYGDGEFHHPYYSLRRVWRAQSLVASSLDLPAWVDGPFTRSYPFAVVPDQKLSVQDVMAVHRDNYEGTEFDLTTGLAAGPFDNPNRFEGGAEATMDKQGRMTTLNGAFERPLNIYRCAYVYVNQSRSWLPDPIGGVSWIGLDRPATSVLLPFYAGGLGLPRSLEVADVLRVDRGSMWTAFNYVANYAMLKYSYMIKDIRAERGRFEARGFGGRHEVEARALALWQSGDEQGARRLLTEDSAAHADELLAAWWQLADHLYITYNDGYINTKETIAQPVFYPAWWLEAVGYQNGPQSYEKPATK</sequence>
<dbReference type="STRING" id="1121409.SAMN02745124_00120"/>
<dbReference type="Gene3D" id="3.60.60.10">
    <property type="entry name" value="Penicillin V Acylase, Chain A"/>
    <property type="match status" value="1"/>
</dbReference>
<proteinExistence type="inferred from homology"/>
<dbReference type="GO" id="GO:0006508">
    <property type="term" value="P:proteolysis"/>
    <property type="evidence" value="ECO:0007669"/>
    <property type="project" value="UniProtKB-KW"/>
</dbReference>
<keyword evidence="1" id="KW-0224">Dipeptidase</keyword>
<name>A0A1M5S1W3_9BACT</name>
<dbReference type="EMBL" id="FQXS01000001">
    <property type="protein sequence ID" value="SHH32449.1"/>
    <property type="molecule type" value="Genomic_DNA"/>
</dbReference>
<comment type="catalytic activity">
    <reaction evidence="1">
        <text>an L-aminoacyl-L-amino acid + H2O = 2 an L-alpha-amino acid</text>
        <dbReference type="Rhea" id="RHEA:48940"/>
        <dbReference type="ChEBI" id="CHEBI:15377"/>
        <dbReference type="ChEBI" id="CHEBI:59869"/>
        <dbReference type="ChEBI" id="CHEBI:77460"/>
    </reaction>
</comment>
<feature type="signal peptide" evidence="2">
    <location>
        <begin position="1"/>
        <end position="23"/>
    </location>
</feature>
<keyword evidence="1" id="KW-0378">Hydrolase</keyword>
<dbReference type="EC" id="3.4.-.-" evidence="1"/>
<keyword evidence="4" id="KW-1185">Reference proteome</keyword>
<dbReference type="Proteomes" id="UP000184139">
    <property type="component" value="Unassembled WGS sequence"/>
</dbReference>
<dbReference type="GO" id="GO:0070004">
    <property type="term" value="F:cysteine-type exopeptidase activity"/>
    <property type="evidence" value="ECO:0007669"/>
    <property type="project" value="InterPro"/>
</dbReference>
<keyword evidence="1" id="KW-0645">Protease</keyword>
<evidence type="ECO:0000313" key="4">
    <source>
        <dbReference type="Proteomes" id="UP000184139"/>
    </source>
</evidence>
<dbReference type="GO" id="GO:0016805">
    <property type="term" value="F:dipeptidase activity"/>
    <property type="evidence" value="ECO:0007669"/>
    <property type="project" value="UniProtKB-KW"/>
</dbReference>
<dbReference type="PANTHER" id="PTHR12994:SF17">
    <property type="entry name" value="LD30995P"/>
    <property type="match status" value="1"/>
</dbReference>
<evidence type="ECO:0000313" key="3">
    <source>
        <dbReference type="EMBL" id="SHH32449.1"/>
    </source>
</evidence>
<keyword evidence="2" id="KW-0732">Signal</keyword>
<evidence type="ECO:0000256" key="1">
    <source>
        <dbReference type="RuleBase" id="RU364089"/>
    </source>
</evidence>
<dbReference type="RefSeq" id="WP_073372888.1">
    <property type="nucleotide sequence ID" value="NZ_FQXS01000001.1"/>
</dbReference>
<dbReference type="InterPro" id="IPR005322">
    <property type="entry name" value="Peptidase_C69"/>
</dbReference>
<organism evidence="3 4">
    <name type="scientific">Desulfofustis glycolicus DSM 9705</name>
    <dbReference type="NCBI Taxonomy" id="1121409"/>
    <lineage>
        <taxon>Bacteria</taxon>
        <taxon>Pseudomonadati</taxon>
        <taxon>Thermodesulfobacteriota</taxon>
        <taxon>Desulfobulbia</taxon>
        <taxon>Desulfobulbales</taxon>
        <taxon>Desulfocapsaceae</taxon>
        <taxon>Desulfofustis</taxon>
    </lineage>
</organism>
<dbReference type="PANTHER" id="PTHR12994">
    <property type="entry name" value="SECERNIN"/>
    <property type="match status" value="1"/>
</dbReference>
<feature type="chain" id="PRO_5012047845" description="Dipeptidase" evidence="2">
    <location>
        <begin position="24"/>
        <end position="579"/>
    </location>
</feature>
<dbReference type="Pfam" id="PF03577">
    <property type="entry name" value="Peptidase_C69"/>
    <property type="match status" value="1"/>
</dbReference>
<accession>A0A1M5S1W3</accession>
<dbReference type="AlphaFoldDB" id="A0A1M5S1W3"/>
<comment type="similarity">
    <text evidence="1">Belongs to the peptidase C69 family.</text>
</comment>